<dbReference type="AlphaFoldDB" id="A0A2A9E4E6"/>
<evidence type="ECO:0000259" key="1">
    <source>
        <dbReference type="Pfam" id="PF01636"/>
    </source>
</evidence>
<dbReference type="PANTHER" id="PTHR21310:SF42">
    <property type="entry name" value="BIFUNCTIONAL AAC_APH"/>
    <property type="match status" value="1"/>
</dbReference>
<protein>
    <submittedName>
        <fullName evidence="2">Aminoglycoside phosphotransferase (APT) family kinase protein</fullName>
    </submittedName>
</protein>
<dbReference type="InterPro" id="IPR011009">
    <property type="entry name" value="Kinase-like_dom_sf"/>
</dbReference>
<organism evidence="2 3">
    <name type="scientific">Sanguibacter antarcticus</name>
    <dbReference type="NCBI Taxonomy" id="372484"/>
    <lineage>
        <taxon>Bacteria</taxon>
        <taxon>Bacillati</taxon>
        <taxon>Actinomycetota</taxon>
        <taxon>Actinomycetes</taxon>
        <taxon>Micrococcales</taxon>
        <taxon>Sanguibacteraceae</taxon>
        <taxon>Sanguibacter</taxon>
    </lineage>
</organism>
<dbReference type="Proteomes" id="UP000225548">
    <property type="component" value="Unassembled WGS sequence"/>
</dbReference>
<proteinExistence type="predicted"/>
<gene>
    <name evidence="2" type="ORF">ATL42_1095</name>
</gene>
<dbReference type="Gene3D" id="3.30.200.20">
    <property type="entry name" value="Phosphorylase Kinase, domain 1"/>
    <property type="match status" value="1"/>
</dbReference>
<dbReference type="GO" id="GO:0016301">
    <property type="term" value="F:kinase activity"/>
    <property type="evidence" value="ECO:0007669"/>
    <property type="project" value="UniProtKB-KW"/>
</dbReference>
<evidence type="ECO:0000313" key="2">
    <source>
        <dbReference type="EMBL" id="PFG33235.1"/>
    </source>
</evidence>
<dbReference type="Gene3D" id="3.90.1200.10">
    <property type="match status" value="1"/>
</dbReference>
<comment type="caution">
    <text evidence="2">The sequence shown here is derived from an EMBL/GenBank/DDBJ whole genome shotgun (WGS) entry which is preliminary data.</text>
</comment>
<sequence length="310" mass="33375">MEPQAPAAKMHADELDIDEELVAALVAEQFPQWARLPVLRVLSSGTDNAMFRLGDELVVRLPRIPSAARQVSKEQRWLPHLAPSLPLEIPAPVGLGQTSDAFPLPWSVYRWIEGSDAAAAPPTDLTETAQRLGEFVHALERVPSAGGPASFRGGPLSSRDVSTRVEIDDLGGAGKIDGDRARWYWDSVLALPRWNGEPVWLHSDLLPGNLVTVDGVVTAVIDFGGCGTGDPACDLMAAWTVLDEASRPTFRAAAGVDDDTWARGRGWAFCFGVGAWHYYEVTNTALAGVGRRTALAILDKVGRWHGAPSA</sequence>
<keyword evidence="3" id="KW-1185">Reference proteome</keyword>
<dbReference type="InterPro" id="IPR002575">
    <property type="entry name" value="Aminoglycoside_PTrfase"/>
</dbReference>
<dbReference type="CDD" id="cd05155">
    <property type="entry name" value="APH_ChoK_like_1"/>
    <property type="match status" value="1"/>
</dbReference>
<keyword evidence="2" id="KW-0808">Transferase</keyword>
<dbReference type="EMBL" id="PDJG01000001">
    <property type="protein sequence ID" value="PFG33235.1"/>
    <property type="molecule type" value="Genomic_DNA"/>
</dbReference>
<reference evidence="2 3" key="1">
    <citation type="submission" date="2017-10" db="EMBL/GenBank/DDBJ databases">
        <title>Sequencing the genomes of 1000 actinobacteria strains.</title>
        <authorList>
            <person name="Klenk H.-P."/>
        </authorList>
    </citation>
    <scope>NUCLEOTIDE SEQUENCE [LARGE SCALE GENOMIC DNA]</scope>
    <source>
        <strain evidence="2 3">DSM 18966</strain>
    </source>
</reference>
<keyword evidence="2" id="KW-0418">Kinase</keyword>
<dbReference type="InterPro" id="IPR051678">
    <property type="entry name" value="AGP_Transferase"/>
</dbReference>
<feature type="domain" description="Aminoglycoside phosphotransferase" evidence="1">
    <location>
        <begin position="39"/>
        <end position="267"/>
    </location>
</feature>
<dbReference type="PANTHER" id="PTHR21310">
    <property type="entry name" value="AMINOGLYCOSIDE PHOSPHOTRANSFERASE-RELATED-RELATED"/>
    <property type="match status" value="1"/>
</dbReference>
<accession>A0A2A9E4E6</accession>
<name>A0A2A9E4E6_9MICO</name>
<dbReference type="SUPFAM" id="SSF56112">
    <property type="entry name" value="Protein kinase-like (PK-like)"/>
    <property type="match status" value="1"/>
</dbReference>
<evidence type="ECO:0000313" key="3">
    <source>
        <dbReference type="Proteomes" id="UP000225548"/>
    </source>
</evidence>
<dbReference type="Pfam" id="PF01636">
    <property type="entry name" value="APH"/>
    <property type="match status" value="1"/>
</dbReference>